<dbReference type="EC" id="1.14.13.180" evidence="6"/>
<dbReference type="Gene3D" id="3.50.50.60">
    <property type="entry name" value="FAD/NAD(P)-binding domain"/>
    <property type="match status" value="1"/>
</dbReference>
<evidence type="ECO:0000259" key="5">
    <source>
        <dbReference type="Pfam" id="PF01494"/>
    </source>
</evidence>
<proteinExistence type="predicted"/>
<dbReference type="Pfam" id="PF21274">
    <property type="entry name" value="Rng_hyd_C"/>
    <property type="match status" value="1"/>
</dbReference>
<evidence type="ECO:0000256" key="3">
    <source>
        <dbReference type="ARBA" id="ARBA00022827"/>
    </source>
</evidence>
<dbReference type="InterPro" id="IPR050641">
    <property type="entry name" value="RIFMO-like"/>
</dbReference>
<feature type="region of interest" description="Disordered" evidence="4">
    <location>
        <begin position="399"/>
        <end position="424"/>
    </location>
</feature>
<dbReference type="GO" id="GO:0016491">
    <property type="term" value="F:oxidoreductase activity"/>
    <property type="evidence" value="ECO:0007669"/>
    <property type="project" value="UniProtKB-KW"/>
</dbReference>
<protein>
    <submittedName>
        <fullName evidence="6">Aklavinone 12-hydroxylase</fullName>
        <ecNumber evidence="6">1.14.13.180</ecNumber>
    </submittedName>
</protein>
<sequence length="529" mass="56725">MTHTSVLVVGGGLSGLTTAVMLATRGIPCLLVERHAGVARHPRARSVNVRTMELMRSVGLEAPLVAAGDDRFADFSIVIAESVTGRVHRTLLQPGQFDTRAVSPAPHSAAGQDRVEAILKRTAEERGADVRYATELVDLRQDGEGWTAVIRDLGSGIEQTVAAPYVVAADGGRSSLRQRLGIRVSGHGTLSHNIGVVFESAAGLPTAGRGLALFYLQNPGFTGAYVTTDEPNRALISVEYDPRVQDVADFDEARCAALVRAAVGIDDLPVRILEIASWEMATRVAERLVAGRMLLVGDAAHTMPPTGGLGGQTAMQDGFDVAWKLAMVLRGQAGPGLIETYEAERLPVARLTVALQTDNYVRRMRPDRADLLSSVPCDYVEVALGYRLRSAAISIEEPDDGELCEDPVSPSGRPGTRMPQTPLRRAGMPCTPWDLIGEGFLLMVGPEGVAWPEAVERLGRAGDLPLRLMRLGEDLEDPDGRWADDFGVAPDGAVLIRPDGYVAWRARTGDPSDLRPALERALCRTLDGA</sequence>
<dbReference type="EMBL" id="JAUSVX010000003">
    <property type="protein sequence ID" value="MDQ0469500.1"/>
    <property type="molecule type" value="Genomic_DNA"/>
</dbReference>
<dbReference type="Gene3D" id="3.40.30.120">
    <property type="match status" value="1"/>
</dbReference>
<keyword evidence="2" id="KW-0285">Flavoprotein</keyword>
<gene>
    <name evidence="6" type="ORF">QO011_002511</name>
</gene>
<name>A0ABU0J797_9HYPH</name>
<accession>A0ABU0J797</accession>
<dbReference type="PRINTS" id="PR00420">
    <property type="entry name" value="RNGMNOXGNASE"/>
</dbReference>
<dbReference type="PANTHER" id="PTHR43004">
    <property type="entry name" value="TRK SYSTEM POTASSIUM UPTAKE PROTEIN"/>
    <property type="match status" value="1"/>
</dbReference>
<keyword evidence="6" id="KW-0560">Oxidoreductase</keyword>
<dbReference type="Pfam" id="PF01494">
    <property type="entry name" value="FAD_binding_3"/>
    <property type="match status" value="1"/>
</dbReference>
<evidence type="ECO:0000256" key="4">
    <source>
        <dbReference type="SAM" id="MobiDB-lite"/>
    </source>
</evidence>
<dbReference type="Proteomes" id="UP001242480">
    <property type="component" value="Unassembled WGS sequence"/>
</dbReference>
<dbReference type="RefSeq" id="WP_307272258.1">
    <property type="nucleotide sequence ID" value="NZ_JAUSVX010000003.1"/>
</dbReference>
<keyword evidence="7" id="KW-1185">Reference proteome</keyword>
<comment type="caution">
    <text evidence="6">The sequence shown here is derived from an EMBL/GenBank/DDBJ whole genome shotgun (WGS) entry which is preliminary data.</text>
</comment>
<evidence type="ECO:0000313" key="6">
    <source>
        <dbReference type="EMBL" id="MDQ0469500.1"/>
    </source>
</evidence>
<comment type="cofactor">
    <cofactor evidence="1">
        <name>FAD</name>
        <dbReference type="ChEBI" id="CHEBI:57692"/>
    </cofactor>
</comment>
<evidence type="ECO:0000256" key="1">
    <source>
        <dbReference type="ARBA" id="ARBA00001974"/>
    </source>
</evidence>
<dbReference type="InterPro" id="IPR002938">
    <property type="entry name" value="FAD-bd"/>
</dbReference>
<evidence type="ECO:0000313" key="7">
    <source>
        <dbReference type="Proteomes" id="UP001242480"/>
    </source>
</evidence>
<evidence type="ECO:0000256" key="2">
    <source>
        <dbReference type="ARBA" id="ARBA00022630"/>
    </source>
</evidence>
<dbReference type="Gene3D" id="3.30.9.10">
    <property type="entry name" value="D-Amino Acid Oxidase, subunit A, domain 2"/>
    <property type="match status" value="1"/>
</dbReference>
<dbReference type="PANTHER" id="PTHR43004:SF19">
    <property type="entry name" value="BINDING MONOOXYGENASE, PUTATIVE (JCVI)-RELATED"/>
    <property type="match status" value="1"/>
</dbReference>
<dbReference type="InterPro" id="IPR036188">
    <property type="entry name" value="FAD/NAD-bd_sf"/>
</dbReference>
<reference evidence="6 7" key="1">
    <citation type="submission" date="2023-07" db="EMBL/GenBank/DDBJ databases">
        <title>Genomic Encyclopedia of Type Strains, Phase IV (KMG-IV): sequencing the most valuable type-strain genomes for metagenomic binning, comparative biology and taxonomic classification.</title>
        <authorList>
            <person name="Goeker M."/>
        </authorList>
    </citation>
    <scope>NUCLEOTIDE SEQUENCE [LARGE SCALE GENOMIC DNA]</scope>
    <source>
        <strain evidence="6 7">DSM 19619</strain>
    </source>
</reference>
<organism evidence="6 7">
    <name type="scientific">Labrys wisconsinensis</name>
    <dbReference type="NCBI Taxonomy" id="425677"/>
    <lineage>
        <taxon>Bacteria</taxon>
        <taxon>Pseudomonadati</taxon>
        <taxon>Pseudomonadota</taxon>
        <taxon>Alphaproteobacteria</taxon>
        <taxon>Hyphomicrobiales</taxon>
        <taxon>Xanthobacteraceae</taxon>
        <taxon>Labrys</taxon>
    </lineage>
</organism>
<feature type="domain" description="FAD-binding" evidence="5">
    <location>
        <begin position="4"/>
        <end position="353"/>
    </location>
</feature>
<dbReference type="SUPFAM" id="SSF51905">
    <property type="entry name" value="FAD/NAD(P)-binding domain"/>
    <property type="match status" value="1"/>
</dbReference>
<keyword evidence="3" id="KW-0274">FAD</keyword>